<reference evidence="2 3" key="1">
    <citation type="submission" date="2016-10" db="EMBL/GenBank/DDBJ databases">
        <authorList>
            <person name="de Groot N.N."/>
        </authorList>
    </citation>
    <scope>NUCLEOTIDE SEQUENCE [LARGE SCALE GENOMIC DNA]</scope>
    <source>
        <strain evidence="2 3">DSM 527</strain>
    </source>
</reference>
<dbReference type="AlphaFoldDB" id="A0A1G7MK59"/>
<dbReference type="InterPro" id="IPR000719">
    <property type="entry name" value="Prot_kinase_dom"/>
</dbReference>
<dbReference type="RefSeq" id="WP_089830813.1">
    <property type="nucleotide sequence ID" value="NZ_FNBN01000002.1"/>
</dbReference>
<dbReference type="EMBL" id="FNBN01000002">
    <property type="protein sequence ID" value="SDF61539.1"/>
    <property type="molecule type" value="Genomic_DNA"/>
</dbReference>
<dbReference type="SMART" id="SM00220">
    <property type="entry name" value="S_TKc"/>
    <property type="match status" value="1"/>
</dbReference>
<proteinExistence type="predicted"/>
<accession>A0A1G7MK59</accession>
<dbReference type="SUPFAM" id="SSF56112">
    <property type="entry name" value="Protein kinase-like (PK-like)"/>
    <property type="match status" value="1"/>
</dbReference>
<feature type="domain" description="Protein kinase" evidence="1">
    <location>
        <begin position="140"/>
        <end position="448"/>
    </location>
</feature>
<sequence>MVDPDYKTVNRGIPQIDYSNILKYHGCNYQIKDSFYSVGTGGVGVYTIYLSTRILSAGLLLDRVLPVLCRYKISFDVLRNNQMLSVFNGYARGLESVGKFVTVYCYSYAQAVAILKDLERVVTGINGPEVPGMLRVGHLSYVSEQFFKGVTGDRKSADIPKIAEKEKCPRLLGGYYVPVKLMRRLPKGDTYWGINIRNLCFSPCLIKQGRRHTFDDHYGRDMFDRLDWQYRVLKELAPLKISSQVLDLIYKKECAYLVLSYLEGSSMRMKVAELKGETCWKDLPKSQRLKLLCLFLETLKTVGQLHAAGFLHRDLNVDNILIAPNNKVLLIDLELAYTQRLKQKGPPFGQGIAGYVSPQQRRYEIPDDKDDVYSLAAVLVFIITGRHPIETIVEDGGKTTEILHQVTGSQSLAEIMIQALAPSVAERISLQLLSALVEDEIAHYHTYC</sequence>
<dbReference type="PANTHER" id="PTHR44167">
    <property type="entry name" value="OVARIAN-SPECIFIC SERINE/THREONINE-PROTEIN KINASE LOK-RELATED"/>
    <property type="match status" value="1"/>
</dbReference>
<keyword evidence="2" id="KW-0418">Kinase</keyword>
<dbReference type="Gene3D" id="1.10.510.10">
    <property type="entry name" value="Transferase(Phosphotransferase) domain 1"/>
    <property type="match status" value="1"/>
</dbReference>
<dbReference type="STRING" id="104663.SAMN04488121_102447"/>
<dbReference type="PANTHER" id="PTHR44167:SF24">
    <property type="entry name" value="SERINE_THREONINE-PROTEIN KINASE CHK2"/>
    <property type="match status" value="1"/>
</dbReference>
<protein>
    <submittedName>
        <fullName evidence="2">Protein kinase domain-containing protein</fullName>
    </submittedName>
</protein>
<dbReference type="Proteomes" id="UP000199045">
    <property type="component" value="Unassembled WGS sequence"/>
</dbReference>
<dbReference type="OrthoDB" id="9813021at2"/>
<organism evidence="2 3">
    <name type="scientific">Chitinophaga filiformis</name>
    <name type="common">Myxococcus filiformis</name>
    <name type="synonym">Flexibacter filiformis</name>
    <dbReference type="NCBI Taxonomy" id="104663"/>
    <lineage>
        <taxon>Bacteria</taxon>
        <taxon>Pseudomonadati</taxon>
        <taxon>Bacteroidota</taxon>
        <taxon>Chitinophagia</taxon>
        <taxon>Chitinophagales</taxon>
        <taxon>Chitinophagaceae</taxon>
        <taxon>Chitinophaga</taxon>
    </lineage>
</organism>
<keyword evidence="2" id="KW-0808">Transferase</keyword>
<evidence type="ECO:0000259" key="1">
    <source>
        <dbReference type="PROSITE" id="PS50011"/>
    </source>
</evidence>
<dbReference type="InterPro" id="IPR011009">
    <property type="entry name" value="Kinase-like_dom_sf"/>
</dbReference>
<evidence type="ECO:0000313" key="3">
    <source>
        <dbReference type="Proteomes" id="UP000199045"/>
    </source>
</evidence>
<dbReference type="Pfam" id="PF25816">
    <property type="entry name" value="RamC_N"/>
    <property type="match status" value="1"/>
</dbReference>
<dbReference type="GO" id="GO:0005524">
    <property type="term" value="F:ATP binding"/>
    <property type="evidence" value="ECO:0007669"/>
    <property type="project" value="InterPro"/>
</dbReference>
<gene>
    <name evidence="2" type="ORF">SAMN04488121_102447</name>
</gene>
<dbReference type="InterPro" id="IPR057929">
    <property type="entry name" value="RamC_N"/>
</dbReference>
<dbReference type="GO" id="GO:0004672">
    <property type="term" value="F:protein kinase activity"/>
    <property type="evidence" value="ECO:0007669"/>
    <property type="project" value="InterPro"/>
</dbReference>
<name>A0A1G7MK59_CHIFI</name>
<dbReference type="Pfam" id="PF00069">
    <property type="entry name" value="Pkinase"/>
    <property type="match status" value="1"/>
</dbReference>
<dbReference type="PROSITE" id="PS50011">
    <property type="entry name" value="PROTEIN_KINASE_DOM"/>
    <property type="match status" value="1"/>
</dbReference>
<evidence type="ECO:0000313" key="2">
    <source>
        <dbReference type="EMBL" id="SDF61539.1"/>
    </source>
</evidence>